<dbReference type="SUPFAM" id="SSF54001">
    <property type="entry name" value="Cysteine proteinases"/>
    <property type="match status" value="1"/>
</dbReference>
<dbReference type="SUPFAM" id="SSF58113">
    <property type="entry name" value="Apolipoprotein A-I"/>
    <property type="match status" value="1"/>
</dbReference>
<evidence type="ECO:0000256" key="4">
    <source>
        <dbReference type="ARBA" id="ARBA00022807"/>
    </source>
</evidence>
<dbReference type="GO" id="GO:0006508">
    <property type="term" value="P:proteolysis"/>
    <property type="evidence" value="ECO:0007669"/>
    <property type="project" value="UniProtKB-KW"/>
</dbReference>
<evidence type="ECO:0000313" key="7">
    <source>
        <dbReference type="EMBL" id="PZP89542.1"/>
    </source>
</evidence>
<protein>
    <recommendedName>
        <fullName evidence="6">NlpC/P60 domain-containing protein</fullName>
    </recommendedName>
</protein>
<evidence type="ECO:0000259" key="6">
    <source>
        <dbReference type="PROSITE" id="PS51935"/>
    </source>
</evidence>
<comment type="caution">
    <text evidence="7">The sequence shown here is derived from an EMBL/GenBank/DDBJ whole genome shotgun (WGS) entry which is preliminary data.</text>
</comment>
<proteinExistence type="inferred from homology"/>
<dbReference type="PANTHER" id="PTHR47359">
    <property type="entry name" value="PEPTIDOGLYCAN DL-ENDOPEPTIDASE CWLO"/>
    <property type="match status" value="1"/>
</dbReference>
<evidence type="ECO:0000313" key="8">
    <source>
        <dbReference type="Proteomes" id="UP000248606"/>
    </source>
</evidence>
<dbReference type="PROSITE" id="PS51935">
    <property type="entry name" value="NLPC_P60"/>
    <property type="match status" value="1"/>
</dbReference>
<comment type="similarity">
    <text evidence="1">Belongs to the peptidase C40 family.</text>
</comment>
<feature type="domain" description="NlpC/P60" evidence="6">
    <location>
        <begin position="143"/>
        <end position="258"/>
    </location>
</feature>
<dbReference type="GO" id="GO:0008234">
    <property type="term" value="F:cysteine-type peptidase activity"/>
    <property type="evidence" value="ECO:0007669"/>
    <property type="project" value="UniProtKB-KW"/>
</dbReference>
<dbReference type="InterPro" id="IPR051794">
    <property type="entry name" value="PG_Endopeptidase_C40"/>
</dbReference>
<reference evidence="7 8" key="1">
    <citation type="submission" date="2017-08" db="EMBL/GenBank/DDBJ databases">
        <title>Infants hospitalized years apart are colonized by the same room-sourced microbial strains.</title>
        <authorList>
            <person name="Brooks B."/>
            <person name="Olm M.R."/>
            <person name="Firek B.A."/>
            <person name="Baker R."/>
            <person name="Thomas B.C."/>
            <person name="Morowitz M.J."/>
            <person name="Banfield J.F."/>
        </authorList>
    </citation>
    <scope>NUCLEOTIDE SEQUENCE [LARGE SCALE GENOMIC DNA]</scope>
    <source>
        <strain evidence="7">S2_006_000_R1_57</strain>
    </source>
</reference>
<dbReference type="EMBL" id="QFOZ01000002">
    <property type="protein sequence ID" value="PZP89542.1"/>
    <property type="molecule type" value="Genomic_DNA"/>
</dbReference>
<evidence type="ECO:0000256" key="1">
    <source>
        <dbReference type="ARBA" id="ARBA00007074"/>
    </source>
</evidence>
<dbReference type="Pfam" id="PF00877">
    <property type="entry name" value="NLPC_P60"/>
    <property type="match status" value="1"/>
</dbReference>
<keyword evidence="3" id="KW-0378">Hydrolase</keyword>
<dbReference type="Gene3D" id="3.90.1720.10">
    <property type="entry name" value="endopeptidase domain like (from Nostoc punctiforme)"/>
    <property type="match status" value="1"/>
</dbReference>
<dbReference type="InterPro" id="IPR000064">
    <property type="entry name" value="NLP_P60_dom"/>
</dbReference>
<organism evidence="7 8">
    <name type="scientific">Lawsonella clevelandensis</name>
    <dbReference type="NCBI Taxonomy" id="1528099"/>
    <lineage>
        <taxon>Bacteria</taxon>
        <taxon>Bacillati</taxon>
        <taxon>Actinomycetota</taxon>
        <taxon>Actinomycetes</taxon>
        <taxon>Mycobacteriales</taxon>
        <taxon>Lawsonellaceae</taxon>
        <taxon>Lawsonella</taxon>
    </lineage>
</organism>
<keyword evidence="4" id="KW-0788">Thiol protease</keyword>
<gene>
    <name evidence="7" type="ORF">DI579_02935</name>
</gene>
<accession>A0A2W5KAK2</accession>
<dbReference type="AlphaFoldDB" id="A0A2W5KAK2"/>
<sequence>MAAELGTPVVPQVSIEIPELTQVKRAHADATAARNAKVEKTAHEVSEKALPTAEKINKKYAPKTRKIREDAKPVTSQLEKKAEPFAEELKPVKKAVQPYIDKILEDKTVATLVDTVIPVEKLVTPKPAPQPKPKPKSKADIKRERGAKIVRAARSRIGDPYVWGGTGPHSFDCSGLVVWAHQQLGINIPRTSQDQIAGGHAVARKNLQPGDIVAFYGDASHVGVYSGHNKVIHAPYEGQTVREVALSSMPYYGATRYY</sequence>
<evidence type="ECO:0000256" key="5">
    <source>
        <dbReference type="SAM" id="MobiDB-lite"/>
    </source>
</evidence>
<name>A0A2W5KAK2_9ACTN</name>
<feature type="region of interest" description="Disordered" evidence="5">
    <location>
        <begin position="123"/>
        <end position="145"/>
    </location>
</feature>
<evidence type="ECO:0000256" key="3">
    <source>
        <dbReference type="ARBA" id="ARBA00022801"/>
    </source>
</evidence>
<keyword evidence="2" id="KW-0645">Protease</keyword>
<dbReference type="Proteomes" id="UP000248606">
    <property type="component" value="Unassembled WGS sequence"/>
</dbReference>
<dbReference type="Gene3D" id="1.20.120.20">
    <property type="entry name" value="Apolipoprotein"/>
    <property type="match status" value="1"/>
</dbReference>
<dbReference type="PANTHER" id="PTHR47359:SF3">
    <property type="entry name" value="NLP_P60 DOMAIN-CONTAINING PROTEIN-RELATED"/>
    <property type="match status" value="1"/>
</dbReference>
<dbReference type="InterPro" id="IPR038765">
    <property type="entry name" value="Papain-like_cys_pep_sf"/>
</dbReference>
<evidence type="ECO:0000256" key="2">
    <source>
        <dbReference type="ARBA" id="ARBA00022670"/>
    </source>
</evidence>